<accession>A0A238YPA8</accession>
<dbReference type="RefSeq" id="WP_089302397.1">
    <property type="nucleotide sequence ID" value="NZ_FZNW01000016.1"/>
</dbReference>
<keyword evidence="1" id="KW-0560">Oxidoreductase</keyword>
<evidence type="ECO:0000256" key="1">
    <source>
        <dbReference type="ARBA" id="ARBA00023002"/>
    </source>
</evidence>
<dbReference type="PANTHER" id="PTHR13847">
    <property type="entry name" value="SARCOSINE DEHYDROGENASE-RELATED"/>
    <property type="match status" value="1"/>
</dbReference>
<organism evidence="4 5">
    <name type="scientific">Haloechinothrix alba</name>
    <dbReference type="NCBI Taxonomy" id="664784"/>
    <lineage>
        <taxon>Bacteria</taxon>
        <taxon>Bacillati</taxon>
        <taxon>Actinomycetota</taxon>
        <taxon>Actinomycetes</taxon>
        <taxon>Pseudonocardiales</taxon>
        <taxon>Pseudonocardiaceae</taxon>
        <taxon>Haloechinothrix</taxon>
    </lineage>
</organism>
<dbReference type="Gene3D" id="3.30.9.10">
    <property type="entry name" value="D-Amino Acid Oxidase, subunit A, domain 2"/>
    <property type="match status" value="1"/>
</dbReference>
<feature type="region of interest" description="Disordered" evidence="2">
    <location>
        <begin position="366"/>
        <end position="390"/>
    </location>
</feature>
<dbReference type="SUPFAM" id="SSF51905">
    <property type="entry name" value="FAD/NAD(P)-binding domain"/>
    <property type="match status" value="1"/>
</dbReference>
<dbReference type="GO" id="GO:0016491">
    <property type="term" value="F:oxidoreductase activity"/>
    <property type="evidence" value="ECO:0007669"/>
    <property type="project" value="UniProtKB-KW"/>
</dbReference>
<protein>
    <submittedName>
        <fullName evidence="4">Glycine/D-amino acid oxidase</fullName>
    </submittedName>
</protein>
<dbReference type="AlphaFoldDB" id="A0A238YPA8"/>
<keyword evidence="5" id="KW-1185">Reference proteome</keyword>
<dbReference type="PANTHER" id="PTHR13847:SF289">
    <property type="entry name" value="GLYCINE OXIDASE"/>
    <property type="match status" value="1"/>
</dbReference>
<evidence type="ECO:0000256" key="2">
    <source>
        <dbReference type="SAM" id="MobiDB-lite"/>
    </source>
</evidence>
<dbReference type="Proteomes" id="UP000198348">
    <property type="component" value="Unassembled WGS sequence"/>
</dbReference>
<feature type="domain" description="FAD dependent oxidoreductase" evidence="3">
    <location>
        <begin position="2"/>
        <end position="352"/>
    </location>
</feature>
<dbReference type="Pfam" id="PF01266">
    <property type="entry name" value="DAO"/>
    <property type="match status" value="1"/>
</dbReference>
<evidence type="ECO:0000259" key="3">
    <source>
        <dbReference type="Pfam" id="PF01266"/>
    </source>
</evidence>
<sequence>MRVAVIGAGVVGAAVARGLAVRGATVTVLEQRHPGDGTSGTSFAWLNSHEKHPEVYHRLNAEGCLEHERLAADVPGGAPWYFPTGNLEWAGEPDGRATLERRVTRLDRLGYPCRWVAPGEVHSLEPDVRVPEEAERVAYFPGEGHVLPAVLLAHLLGQAREHGARLLCPATVTAVAPHQRGVDVRLDGGESHRFDKVISCAGRWTEALAATASCTVPMVDTTQQGGAHLGLLAYTRPLPARLSRVLTTPRLNVRPDGGGRLVMQGPDLDAGAEQATSGSSTARAADSLIQRLGEVLTGGEFATIEALRVGRRALPADGLTVAGFADGRTRRFYVIATHSGITLAPLLARLAAGEVLDEQTSPLLASFRPDRFGQASGTGPGTPAPQPGEQ</sequence>
<dbReference type="InterPro" id="IPR006076">
    <property type="entry name" value="FAD-dep_OxRdtase"/>
</dbReference>
<dbReference type="InterPro" id="IPR036188">
    <property type="entry name" value="FAD/NAD-bd_sf"/>
</dbReference>
<dbReference type="EMBL" id="FZNW01000016">
    <property type="protein sequence ID" value="SNR72259.1"/>
    <property type="molecule type" value="Genomic_DNA"/>
</dbReference>
<name>A0A238YPA8_9PSEU</name>
<dbReference type="Gene3D" id="3.50.50.60">
    <property type="entry name" value="FAD/NAD(P)-binding domain"/>
    <property type="match status" value="1"/>
</dbReference>
<reference evidence="4 5" key="1">
    <citation type="submission" date="2017-06" db="EMBL/GenBank/DDBJ databases">
        <authorList>
            <person name="Kim H.J."/>
            <person name="Triplett B.A."/>
        </authorList>
    </citation>
    <scope>NUCLEOTIDE SEQUENCE [LARGE SCALE GENOMIC DNA]</scope>
    <source>
        <strain evidence="4 5">DSM 45207</strain>
    </source>
</reference>
<dbReference type="OrthoDB" id="4775411at2"/>
<gene>
    <name evidence="4" type="ORF">SAMN06265360_11622</name>
</gene>
<evidence type="ECO:0000313" key="5">
    <source>
        <dbReference type="Proteomes" id="UP000198348"/>
    </source>
</evidence>
<evidence type="ECO:0000313" key="4">
    <source>
        <dbReference type="EMBL" id="SNR72259.1"/>
    </source>
</evidence>
<proteinExistence type="predicted"/>
<dbReference type="GO" id="GO:0005737">
    <property type="term" value="C:cytoplasm"/>
    <property type="evidence" value="ECO:0007669"/>
    <property type="project" value="TreeGrafter"/>
</dbReference>